<name>A0ABT0S331_9SPHN</name>
<keyword evidence="3" id="KW-1185">Reference proteome</keyword>
<accession>A0ABT0S331</accession>
<proteinExistence type="predicted"/>
<dbReference type="RefSeq" id="WP_249831494.1">
    <property type="nucleotide sequence ID" value="NZ_JAMGBE010000002.1"/>
</dbReference>
<dbReference type="Proteomes" id="UP001165342">
    <property type="component" value="Unassembled WGS sequence"/>
</dbReference>
<protein>
    <recommendedName>
        <fullName evidence="4">Lipoprotein</fullName>
    </recommendedName>
</protein>
<sequence>MRVVIAMLAVSCAACGQQSQQPAAEPESSTPVAPTPSPAAPPAPGTQGGLPDDRKPLEEPHGPIDPKSAEAAGQVVQSYGALIEQKRFAEAEKLWGDAARARGVSEELRRYAEVHLQIGKPEEPEGAAGSIYVNVPTVLYGKRNDGSAFNRSGQMTLRRVNDVPGSTEAQRRWHIESAEWLEKD</sequence>
<organism evidence="2 3">
    <name type="scientific">Sphingomonas hankyongi</name>
    <dbReference type="NCBI Taxonomy" id="2908209"/>
    <lineage>
        <taxon>Bacteria</taxon>
        <taxon>Pseudomonadati</taxon>
        <taxon>Pseudomonadota</taxon>
        <taxon>Alphaproteobacteria</taxon>
        <taxon>Sphingomonadales</taxon>
        <taxon>Sphingomonadaceae</taxon>
        <taxon>Sphingomonas</taxon>
    </lineage>
</organism>
<feature type="compositionally biased region" description="Basic and acidic residues" evidence="1">
    <location>
        <begin position="51"/>
        <end position="68"/>
    </location>
</feature>
<evidence type="ECO:0008006" key="4">
    <source>
        <dbReference type="Google" id="ProtNLM"/>
    </source>
</evidence>
<feature type="region of interest" description="Disordered" evidence="1">
    <location>
        <begin position="15"/>
        <end position="73"/>
    </location>
</feature>
<evidence type="ECO:0000256" key="1">
    <source>
        <dbReference type="SAM" id="MobiDB-lite"/>
    </source>
</evidence>
<feature type="compositionally biased region" description="Pro residues" evidence="1">
    <location>
        <begin position="33"/>
        <end position="44"/>
    </location>
</feature>
<evidence type="ECO:0000313" key="3">
    <source>
        <dbReference type="Proteomes" id="UP001165342"/>
    </source>
</evidence>
<reference evidence="2" key="1">
    <citation type="submission" date="2022-05" db="EMBL/GenBank/DDBJ databases">
        <authorList>
            <person name="Jo J.-H."/>
            <person name="Im W.-T."/>
        </authorList>
    </citation>
    <scope>NUCLEOTIDE SEQUENCE</scope>
    <source>
        <strain evidence="2">SE220</strain>
    </source>
</reference>
<dbReference type="EMBL" id="JAMGBE010000002">
    <property type="protein sequence ID" value="MCL6730033.1"/>
    <property type="molecule type" value="Genomic_DNA"/>
</dbReference>
<comment type="caution">
    <text evidence="2">The sequence shown here is derived from an EMBL/GenBank/DDBJ whole genome shotgun (WGS) entry which is preliminary data.</text>
</comment>
<evidence type="ECO:0000313" key="2">
    <source>
        <dbReference type="EMBL" id="MCL6730033.1"/>
    </source>
</evidence>
<gene>
    <name evidence="2" type="ORF">LZ538_08190</name>
</gene>